<dbReference type="InterPro" id="IPR036388">
    <property type="entry name" value="WH-like_DNA-bd_sf"/>
</dbReference>
<dbReference type="InterPro" id="IPR016032">
    <property type="entry name" value="Sig_transdc_resp-reg_C-effctor"/>
</dbReference>
<dbReference type="PROSITE" id="PS50043">
    <property type="entry name" value="HTH_LUXR_2"/>
    <property type="match status" value="1"/>
</dbReference>
<dbReference type="Gene3D" id="3.40.50.300">
    <property type="entry name" value="P-loop containing nucleotide triphosphate hydrolases"/>
    <property type="match status" value="1"/>
</dbReference>
<dbReference type="SUPFAM" id="SSF52540">
    <property type="entry name" value="P-loop containing nucleoside triphosphate hydrolases"/>
    <property type="match status" value="1"/>
</dbReference>
<dbReference type="RefSeq" id="WP_258798665.1">
    <property type="nucleotide sequence ID" value="NZ_JANTHX010000007.1"/>
</dbReference>
<dbReference type="InterPro" id="IPR003593">
    <property type="entry name" value="AAA+_ATPase"/>
</dbReference>
<evidence type="ECO:0000259" key="1">
    <source>
        <dbReference type="PROSITE" id="PS50043"/>
    </source>
</evidence>
<accession>A0ABT1ZFX6</accession>
<comment type="caution">
    <text evidence="2">The sequence shown here is derived from an EMBL/GenBank/DDBJ whole genome shotgun (WGS) entry which is preliminary data.</text>
</comment>
<dbReference type="InterPro" id="IPR059106">
    <property type="entry name" value="WHD_MalT"/>
</dbReference>
<feature type="domain" description="HTH luxR-type" evidence="1">
    <location>
        <begin position="718"/>
        <end position="783"/>
    </location>
</feature>
<dbReference type="EMBL" id="JANTHX010000007">
    <property type="protein sequence ID" value="MCS0499605.1"/>
    <property type="molecule type" value="Genomic_DNA"/>
</dbReference>
<name>A0ABT1ZFX6_9MICO</name>
<evidence type="ECO:0000313" key="2">
    <source>
        <dbReference type="EMBL" id="MCS0499605.1"/>
    </source>
</evidence>
<keyword evidence="3" id="KW-1185">Reference proteome</keyword>
<dbReference type="InterPro" id="IPR027417">
    <property type="entry name" value="P-loop_NTPase"/>
</dbReference>
<dbReference type="SMART" id="SM00421">
    <property type="entry name" value="HTH_LUXR"/>
    <property type="match status" value="1"/>
</dbReference>
<protein>
    <submittedName>
        <fullName evidence="2">LuxR C-terminal-related transcriptional regulator</fullName>
    </submittedName>
</protein>
<dbReference type="SUPFAM" id="SSF46894">
    <property type="entry name" value="C-terminal effector domain of the bipartite response regulators"/>
    <property type="match status" value="1"/>
</dbReference>
<dbReference type="Pfam" id="PF25873">
    <property type="entry name" value="WHD_MalT"/>
    <property type="match status" value="1"/>
</dbReference>
<organism evidence="2 3">
    <name type="scientific">Protaetiibacter mangrovi</name>
    <dbReference type="NCBI Taxonomy" id="2970926"/>
    <lineage>
        <taxon>Bacteria</taxon>
        <taxon>Bacillati</taxon>
        <taxon>Actinomycetota</taxon>
        <taxon>Actinomycetes</taxon>
        <taxon>Micrococcales</taxon>
        <taxon>Microbacteriaceae</taxon>
        <taxon>Protaetiibacter</taxon>
    </lineage>
</organism>
<gene>
    <name evidence="2" type="ORF">NUH29_08595</name>
</gene>
<dbReference type="InterPro" id="IPR000792">
    <property type="entry name" value="Tscrpt_reg_LuxR_C"/>
</dbReference>
<sequence>MPVLVARERLIADLSSDGHLLVWASPGSGKSTLLRQWVEHALARGLRAALVDGSSGTRLRTALASRSSIDVLVIDNAEALAPPLREQIGAMLEEQSSPRLIVAGRWDPFRASPARWIATRELRTADLAFTRPELSALLARRGVRLDDDGEQGLLDRIGGWATGAALAAHVLADRPDARELAADFAGDHRAIGDYLVDQVLGTLDDRDREVLLACVVRDRIAPELAVAVSGDPQAVATLERLSRRNLLVEVRAGGDIVFHPVLRAYLVAEARRNGTAARAERRASAWFAERGRPVDSFAHAVASGHAPTIEKVLRTHGVELTLRAVPRLAEGVAAVAERAPRLAALLRLLSALPDAPAEPVGPDALDETGACLALAAACIRALASGRPLPATPPIPAGSEAEAAEALSIFTTAVLTLHAAGTDQERDAAVEGLLRVVGTALDAGYRLLRVAAMEVALEAAMGTPDWRTVEPLLLAAGRELAHATLVPTPASSRLLVLSASLAYLKAESLPELAMSRLLSSEYRARYPEQHRRGRVLQLLDELGVSPSREAVQRLDSFVLEGAADADFLSFVLVPWLSGALHLGNHPMIESIRCRAEHAFGSDALETAFVAFAAAPGRETETALRHAIESGARSWDPLTLAHAHLRLAVFSDARGTTAKAASDLGEAVLVASRYGAVRPFLLFRADAVRLLAADADRLGVWSEAALGLLAACRLRLGGGAPSALAALSPRELALLDELPVHQTIADIARHQQVSPNTIKSQLKSMYRKLGVESRADAVEAGRSAGLIG</sequence>
<dbReference type="Proteomes" id="UP001205337">
    <property type="component" value="Unassembled WGS sequence"/>
</dbReference>
<dbReference type="SMART" id="SM00382">
    <property type="entry name" value="AAA"/>
    <property type="match status" value="1"/>
</dbReference>
<dbReference type="Gene3D" id="1.10.10.10">
    <property type="entry name" value="Winged helix-like DNA-binding domain superfamily/Winged helix DNA-binding domain"/>
    <property type="match status" value="1"/>
</dbReference>
<dbReference type="Pfam" id="PF00196">
    <property type="entry name" value="GerE"/>
    <property type="match status" value="1"/>
</dbReference>
<evidence type="ECO:0000313" key="3">
    <source>
        <dbReference type="Proteomes" id="UP001205337"/>
    </source>
</evidence>
<dbReference type="CDD" id="cd06170">
    <property type="entry name" value="LuxR_C_like"/>
    <property type="match status" value="1"/>
</dbReference>
<proteinExistence type="predicted"/>
<reference evidence="2 3" key="1">
    <citation type="submission" date="2022-08" db="EMBL/GenBank/DDBJ databases">
        <authorList>
            <person name="Li F."/>
        </authorList>
    </citation>
    <scope>NUCLEOTIDE SEQUENCE [LARGE SCALE GENOMIC DNA]</scope>
    <source>
        <strain evidence="2 3">10F1B-8-1</strain>
    </source>
</reference>